<evidence type="ECO:0000313" key="5">
    <source>
        <dbReference type="Proteomes" id="UP000481153"/>
    </source>
</evidence>
<reference evidence="4 5" key="1">
    <citation type="submission" date="2019-07" db="EMBL/GenBank/DDBJ databases">
        <title>Genomics analysis of Aphanomyces spp. identifies a new class of oomycete effector associated with host adaptation.</title>
        <authorList>
            <person name="Gaulin E."/>
        </authorList>
    </citation>
    <scope>NUCLEOTIDE SEQUENCE [LARGE SCALE GENOMIC DNA]</scope>
    <source>
        <strain evidence="4 5">ATCC 201684</strain>
    </source>
</reference>
<keyword evidence="1" id="KW-0511">Multifunctional enzyme</keyword>
<accession>A0A6G0X9E3</accession>
<dbReference type="InterPro" id="IPR041588">
    <property type="entry name" value="Integrase_H2C2"/>
</dbReference>
<protein>
    <recommendedName>
        <fullName evidence="6">Integrase catalytic domain-containing protein</fullName>
    </recommendedName>
</protein>
<dbReference type="PROSITE" id="PS50994">
    <property type="entry name" value="INTEGRASE"/>
    <property type="match status" value="1"/>
</dbReference>
<dbReference type="AlphaFoldDB" id="A0A6G0X9E3"/>
<dbReference type="Pfam" id="PF17919">
    <property type="entry name" value="RT_RNaseH_2"/>
    <property type="match status" value="1"/>
</dbReference>
<dbReference type="Pfam" id="PF17921">
    <property type="entry name" value="Integrase_H2C2"/>
    <property type="match status" value="1"/>
</dbReference>
<dbReference type="InterPro" id="IPR041577">
    <property type="entry name" value="RT_RNaseH_2"/>
</dbReference>
<dbReference type="InterPro" id="IPR050951">
    <property type="entry name" value="Retrovirus_Pol_polyprotein"/>
</dbReference>
<evidence type="ECO:0000256" key="1">
    <source>
        <dbReference type="ARBA" id="ARBA00023268"/>
    </source>
</evidence>
<dbReference type="SUPFAM" id="SSF53098">
    <property type="entry name" value="Ribonuclease H-like"/>
    <property type="match status" value="1"/>
</dbReference>
<evidence type="ECO:0000259" key="2">
    <source>
        <dbReference type="PROSITE" id="PS50013"/>
    </source>
</evidence>
<gene>
    <name evidence="4" type="ORF">Ae201684_007563</name>
</gene>
<dbReference type="VEuPathDB" id="FungiDB:AeMF1_019757"/>
<organism evidence="4 5">
    <name type="scientific">Aphanomyces euteiches</name>
    <dbReference type="NCBI Taxonomy" id="100861"/>
    <lineage>
        <taxon>Eukaryota</taxon>
        <taxon>Sar</taxon>
        <taxon>Stramenopiles</taxon>
        <taxon>Oomycota</taxon>
        <taxon>Saprolegniomycetes</taxon>
        <taxon>Saprolegniales</taxon>
        <taxon>Verrucalvaceae</taxon>
        <taxon>Aphanomyces</taxon>
    </lineage>
</organism>
<dbReference type="InterPro" id="IPR001584">
    <property type="entry name" value="Integrase_cat-core"/>
</dbReference>
<dbReference type="GO" id="GO:0015074">
    <property type="term" value="P:DNA integration"/>
    <property type="evidence" value="ECO:0007669"/>
    <property type="project" value="InterPro"/>
</dbReference>
<dbReference type="GO" id="GO:0003824">
    <property type="term" value="F:catalytic activity"/>
    <property type="evidence" value="ECO:0007669"/>
    <property type="project" value="UniProtKB-KW"/>
</dbReference>
<dbReference type="SUPFAM" id="SSF56672">
    <property type="entry name" value="DNA/RNA polymerases"/>
    <property type="match status" value="1"/>
</dbReference>
<evidence type="ECO:0000313" key="4">
    <source>
        <dbReference type="EMBL" id="KAF0736553.1"/>
    </source>
</evidence>
<dbReference type="Gene3D" id="3.30.70.270">
    <property type="match status" value="2"/>
</dbReference>
<dbReference type="Proteomes" id="UP000481153">
    <property type="component" value="Unassembled WGS sequence"/>
</dbReference>
<name>A0A6G0X9E3_9STRA</name>
<feature type="domain" description="Chromo" evidence="2">
    <location>
        <begin position="784"/>
        <end position="830"/>
    </location>
</feature>
<dbReference type="Gene3D" id="3.30.420.10">
    <property type="entry name" value="Ribonuclease H-like superfamily/Ribonuclease H"/>
    <property type="match status" value="1"/>
</dbReference>
<proteinExistence type="predicted"/>
<dbReference type="PROSITE" id="PS50013">
    <property type="entry name" value="CHROMO_2"/>
    <property type="match status" value="1"/>
</dbReference>
<dbReference type="Gene3D" id="1.10.340.70">
    <property type="match status" value="1"/>
</dbReference>
<feature type="domain" description="Integrase catalytic" evidence="3">
    <location>
        <begin position="477"/>
        <end position="633"/>
    </location>
</feature>
<dbReference type="GO" id="GO:0003676">
    <property type="term" value="F:nucleic acid binding"/>
    <property type="evidence" value="ECO:0007669"/>
    <property type="project" value="InterPro"/>
</dbReference>
<dbReference type="PANTHER" id="PTHR37984">
    <property type="entry name" value="PROTEIN CBG26694"/>
    <property type="match status" value="1"/>
</dbReference>
<dbReference type="SUPFAM" id="SSF54160">
    <property type="entry name" value="Chromo domain-like"/>
    <property type="match status" value="1"/>
</dbReference>
<dbReference type="EMBL" id="VJMJ01000089">
    <property type="protein sequence ID" value="KAF0736553.1"/>
    <property type="molecule type" value="Genomic_DNA"/>
</dbReference>
<evidence type="ECO:0000259" key="3">
    <source>
        <dbReference type="PROSITE" id="PS50994"/>
    </source>
</evidence>
<comment type="caution">
    <text evidence="4">The sequence shown here is derived from an EMBL/GenBank/DDBJ whole genome shotgun (WGS) entry which is preliminary data.</text>
</comment>
<sequence>MFSFLTDIGVYTPTRVRMRGTDSVAYCQSSVQDMFADELYRCLLIWLDDLLGYSKTKEGLLAALERVLKICEFCGLKLNPKKCLFYQTGARWCGRNVSGDGVKHDPERIKALQDLKVLATGQGLQQFICAMNWMCTSIPRYNVVVGPLADLMERVYTLAGGRTRQKVSKIPLSEAGWDGSHVECLAACKKVLGQAVTLAHPKSDKLVCVFADASDLHWGGVVTQIPPEQADRELDALQHEPLMFLSGTFSGAAQRWAIVEKEAFSIPGGFALFTDHANLKCIFNPTSVNAAIPKYTATKLDRWALLLMRYDYTIYDIAGEANVWADLLSRWETNSPTICPIVHVPLKISPPRNEEFVWPSMAEIVDAQLRAVGEDAVPEVQLVGSHVLVAGEQFPVLKMASDAVWIPLSEGELQMRLCVVAHFGMSGHRGVNATRQILSDRFWWPHMGEDVAFFVGRCLHCAATGGHVLRPFGMAPHATKPSEILHWNFLYMENGYLHVAKDDFSQLKWFWETDVANAQVVARCLLQWFGVFGVCYHWVTDQGSHFKNAVIAELQHMLGAHHHFTTARCPWANGTVESAMKITLKTFRALYSECLMQPEQWRQIVPTVMLVLNQTPSETIGGIAPITAMTGSKPMSPLDLIPIPGSAEVVTLQELWDCRFQEWAALQDAVEKTHQEVLDASSSKRKRGRAARAKKKGVKMAEFDVGDYVLYMDVWGVSPSKLSVTWRGPAQVVKATSGWIFEIQNLITGIVREAHASRLKFYADESLNVDEELLSHVAHNADGHVVDHLVDCRFNPKTAAFEVLVSWRGLQEIENSWKPATKLLEDIPVC</sequence>
<dbReference type="InterPro" id="IPR036397">
    <property type="entry name" value="RNaseH_sf"/>
</dbReference>
<dbReference type="InterPro" id="IPR012337">
    <property type="entry name" value="RNaseH-like_sf"/>
</dbReference>
<dbReference type="PANTHER" id="PTHR37984:SF5">
    <property type="entry name" value="PROTEIN NYNRIN-LIKE"/>
    <property type="match status" value="1"/>
</dbReference>
<dbReference type="InterPro" id="IPR043502">
    <property type="entry name" value="DNA/RNA_pol_sf"/>
</dbReference>
<evidence type="ECO:0008006" key="6">
    <source>
        <dbReference type="Google" id="ProtNLM"/>
    </source>
</evidence>
<dbReference type="InterPro" id="IPR043128">
    <property type="entry name" value="Rev_trsase/Diguanyl_cyclase"/>
</dbReference>
<keyword evidence="5" id="KW-1185">Reference proteome</keyword>
<dbReference type="InterPro" id="IPR016197">
    <property type="entry name" value="Chromo-like_dom_sf"/>
</dbReference>
<dbReference type="Pfam" id="PF00665">
    <property type="entry name" value="rve"/>
    <property type="match status" value="1"/>
</dbReference>
<dbReference type="InterPro" id="IPR000953">
    <property type="entry name" value="Chromo/chromo_shadow_dom"/>
</dbReference>